<dbReference type="InterPro" id="IPR000836">
    <property type="entry name" value="PRTase_dom"/>
</dbReference>
<dbReference type="AlphaFoldDB" id="A0A4Q0VVY6"/>
<feature type="domain" description="Phosphoribosyltransferase" evidence="2">
    <location>
        <begin position="177"/>
        <end position="228"/>
    </location>
</feature>
<dbReference type="InterPro" id="IPR029057">
    <property type="entry name" value="PRTase-like"/>
</dbReference>
<dbReference type="PANTHER" id="PTHR47505:SF1">
    <property type="entry name" value="DNA UTILIZATION PROTEIN YHGH"/>
    <property type="match status" value="1"/>
</dbReference>
<evidence type="ECO:0000259" key="2">
    <source>
        <dbReference type="Pfam" id="PF00156"/>
    </source>
</evidence>
<proteinExistence type="inferred from homology"/>
<dbReference type="Proteomes" id="UP000290649">
    <property type="component" value="Unassembled WGS sequence"/>
</dbReference>
<dbReference type="SUPFAM" id="SSF53271">
    <property type="entry name" value="PRTase-like"/>
    <property type="match status" value="1"/>
</dbReference>
<dbReference type="CDD" id="cd06223">
    <property type="entry name" value="PRTases_typeI"/>
    <property type="match status" value="1"/>
</dbReference>
<comment type="similarity">
    <text evidence="1">Belongs to the ComF/GntX family.</text>
</comment>
<evidence type="ECO:0000256" key="1">
    <source>
        <dbReference type="ARBA" id="ARBA00008007"/>
    </source>
</evidence>
<dbReference type="InterPro" id="IPR051910">
    <property type="entry name" value="ComF/GntX_DNA_util-trans"/>
</dbReference>
<sequence length="229" mass="26491">MHCLWCHSSFVPKTNWQYLFGITTKTYLCPQCSKRLEEIQGPLCDKCGRPFNHLEPQYRQENLCTDCVRWGDGPLTKNRSLYVYNDFLQEVISKWKFRGDAELSKLFTPQLKKLIKQLEPFDFIVPIPLSYERSYERGFNQAKLLTEGLQYPIVEALVKPINSTKQSKKTRSERLEQKELFHISSVDVTNKTILLVDDIYTTGATLYSAAKILKEHGAKKVFSVTVARG</sequence>
<keyword evidence="5" id="KW-1185">Reference proteome</keyword>
<dbReference type="InterPro" id="IPR044005">
    <property type="entry name" value="DZR_2"/>
</dbReference>
<accession>A0A4Q0VVY6</accession>
<evidence type="ECO:0000313" key="5">
    <source>
        <dbReference type="Proteomes" id="UP000290649"/>
    </source>
</evidence>
<dbReference type="PANTHER" id="PTHR47505">
    <property type="entry name" value="DNA UTILIZATION PROTEIN YHGH"/>
    <property type="match status" value="1"/>
</dbReference>
<name>A0A4Q0VVY6_9BACI</name>
<dbReference type="RefSeq" id="WP_129077697.1">
    <property type="nucleotide sequence ID" value="NZ_QOUX01000026.1"/>
</dbReference>
<dbReference type="Pfam" id="PF18912">
    <property type="entry name" value="DZR_2"/>
    <property type="match status" value="1"/>
</dbReference>
<dbReference type="OrthoDB" id="9779910at2"/>
<dbReference type="Pfam" id="PF00156">
    <property type="entry name" value="Pribosyltran"/>
    <property type="match status" value="1"/>
</dbReference>
<evidence type="ECO:0000313" key="4">
    <source>
        <dbReference type="EMBL" id="RXJ02290.1"/>
    </source>
</evidence>
<organism evidence="4 5">
    <name type="scientific">Anaerobacillus alkaliphilus</name>
    <dbReference type="NCBI Taxonomy" id="1548597"/>
    <lineage>
        <taxon>Bacteria</taxon>
        <taxon>Bacillati</taxon>
        <taxon>Bacillota</taxon>
        <taxon>Bacilli</taxon>
        <taxon>Bacillales</taxon>
        <taxon>Bacillaceae</taxon>
        <taxon>Anaerobacillus</taxon>
    </lineage>
</organism>
<feature type="domain" description="Double zinc ribbon" evidence="3">
    <location>
        <begin position="9"/>
        <end position="68"/>
    </location>
</feature>
<protein>
    <submittedName>
        <fullName evidence="4">ComF family protein</fullName>
    </submittedName>
</protein>
<dbReference type="Gene3D" id="3.40.50.2020">
    <property type="match status" value="1"/>
</dbReference>
<evidence type="ECO:0000259" key="3">
    <source>
        <dbReference type="Pfam" id="PF18912"/>
    </source>
</evidence>
<comment type="caution">
    <text evidence="4">The sequence shown here is derived from an EMBL/GenBank/DDBJ whole genome shotgun (WGS) entry which is preliminary data.</text>
</comment>
<dbReference type="EMBL" id="QOUX01000026">
    <property type="protein sequence ID" value="RXJ02290.1"/>
    <property type="molecule type" value="Genomic_DNA"/>
</dbReference>
<reference evidence="4 5" key="1">
    <citation type="journal article" date="2019" name="Int. J. Syst. Evol. Microbiol.">
        <title>Anaerobacillus alkaliphilus sp. nov., a novel alkaliphilic and moderately halophilic bacterium.</title>
        <authorList>
            <person name="Borsodi A.K."/>
            <person name="Aszalos J.M."/>
            <person name="Bihari P."/>
            <person name="Nagy I."/>
            <person name="Schumann P."/>
            <person name="Sproer C."/>
            <person name="Kovacs A.L."/>
            <person name="Boka K."/>
            <person name="Dobosy P."/>
            <person name="Ovari M."/>
            <person name="Szili-Kovacs T."/>
            <person name="Toth E."/>
        </authorList>
    </citation>
    <scope>NUCLEOTIDE SEQUENCE [LARGE SCALE GENOMIC DNA]</scope>
    <source>
        <strain evidence="4 5">B16-10</strain>
    </source>
</reference>
<gene>
    <name evidence="4" type="ORF">DS745_07830</name>
</gene>